<proteinExistence type="predicted"/>
<dbReference type="AlphaFoldDB" id="A0A133U2Y2"/>
<keyword evidence="3" id="KW-1185">Reference proteome</keyword>
<evidence type="ECO:0000313" key="2">
    <source>
        <dbReference type="EMBL" id="KXA88537.1"/>
    </source>
</evidence>
<feature type="non-terminal residue" evidence="2">
    <location>
        <position position="1"/>
    </location>
</feature>
<feature type="region of interest" description="Disordered" evidence="1">
    <location>
        <begin position="1"/>
        <end position="25"/>
    </location>
</feature>
<sequence>EDPVEKKEENPQTSISGFHRRTGSNTGKITYFADVLEFEGVERIGEFVEFPEIDARFLERDDGKVVPYVAFKEGKLNITTTLENFFE</sequence>
<organism evidence="2 3">
    <name type="scientific">candidate division MSBL1 archaeon SCGC-AAA259A05</name>
    <dbReference type="NCBI Taxonomy" id="1698259"/>
    <lineage>
        <taxon>Archaea</taxon>
        <taxon>Methanobacteriati</taxon>
        <taxon>Methanobacteriota</taxon>
        <taxon>candidate division MSBL1</taxon>
    </lineage>
</organism>
<reference evidence="2 3" key="1">
    <citation type="journal article" date="2016" name="Sci. Rep.">
        <title>Metabolic traits of an uncultured archaeal lineage -MSBL1- from brine pools of the Red Sea.</title>
        <authorList>
            <person name="Mwirichia R."/>
            <person name="Alam I."/>
            <person name="Rashid M."/>
            <person name="Vinu M."/>
            <person name="Ba-Alawi W."/>
            <person name="Anthony Kamau A."/>
            <person name="Kamanda Ngugi D."/>
            <person name="Goker M."/>
            <person name="Klenk H.P."/>
            <person name="Bajic V."/>
            <person name="Stingl U."/>
        </authorList>
    </citation>
    <scope>NUCLEOTIDE SEQUENCE [LARGE SCALE GENOMIC DNA]</scope>
    <source>
        <strain evidence="2">SCGC-AAA259A05</strain>
    </source>
</reference>
<dbReference type="Proteomes" id="UP000070163">
    <property type="component" value="Unassembled WGS sequence"/>
</dbReference>
<evidence type="ECO:0000313" key="3">
    <source>
        <dbReference type="Proteomes" id="UP000070163"/>
    </source>
</evidence>
<accession>A0A133U2Y2</accession>
<feature type="compositionally biased region" description="Basic and acidic residues" evidence="1">
    <location>
        <begin position="1"/>
        <end position="10"/>
    </location>
</feature>
<comment type="caution">
    <text evidence="2">The sequence shown here is derived from an EMBL/GenBank/DDBJ whole genome shotgun (WGS) entry which is preliminary data.</text>
</comment>
<evidence type="ECO:0000256" key="1">
    <source>
        <dbReference type="SAM" id="MobiDB-lite"/>
    </source>
</evidence>
<gene>
    <name evidence="2" type="ORF">AKJ57_06755</name>
</gene>
<name>A0A133U2Y2_9EURY</name>
<protein>
    <submittedName>
        <fullName evidence="2">Uncharacterized protein</fullName>
    </submittedName>
</protein>
<dbReference type="EMBL" id="LHXJ01000150">
    <property type="protein sequence ID" value="KXA88537.1"/>
    <property type="molecule type" value="Genomic_DNA"/>
</dbReference>